<dbReference type="GO" id="GO:0005524">
    <property type="term" value="F:ATP binding"/>
    <property type="evidence" value="ECO:0007669"/>
    <property type="project" value="UniProtKB-UniRule"/>
</dbReference>
<dbReference type="InterPro" id="IPR002205">
    <property type="entry name" value="Topo_IIA_dom_A"/>
</dbReference>
<dbReference type="HAMAP" id="MF_01897">
    <property type="entry name" value="GyrA"/>
    <property type="match status" value="1"/>
</dbReference>
<evidence type="ECO:0000256" key="11">
    <source>
        <dbReference type="SAM" id="MobiDB-lite"/>
    </source>
</evidence>
<dbReference type="Pfam" id="PF00521">
    <property type="entry name" value="DNA_topoisoIV"/>
    <property type="match status" value="1"/>
</dbReference>
<sequence length="866" mass="97388">MIGEGEKLIPINIEDEMKSSYIDYSMSVIVSRALPDVRDGLKPVHRRVLYGMYELGVTANSSYKKSARIVGEVMGKYHPHGDSSVYDTMVRLAQEWSMRYQLVDGQGNYGSVDGDPPAAMRYTEARLKKISEEILSDIDKDTVDTQLNFDDTLEEPRVMPTRIPILLVNGASGIAVGMATNMAPHNLTESISAICAYIDNRNITIDELMQHIKAPDFPTGGIIYGYEGVRSAFETGRGRIILRGKANFEEVHGREAIVVTEIPYQVNKADMIARTAELIKEDKLQGISEIRDESDRNGMRVVYELKHDAIPNVVLNLLYKYTALQTSFSVNNIALVNGRPVQLNLKDIIHHFVEHRHDVVVRRTQYLLKKAQERAHILEGFMKVIATQDTLDLAIKIIRESSSPGEAKTGLIQEFELTEIQAQAILDLRLARLTGMELDKIRDEYNSIMKEIDNLKTILNDEGLRYSIIKEELEEIKQKYGDERKTEINFAGGEMSIEDIIPDEKVVLTISKMGYIKRTSLSEYKTQSRGGVGNRAASTRDEDFLEYVVSATAHQYMLFFTEKGKCFWLRVFEVPEGSKISKGRPIQNLINIESDDKIKAYILTHDLKNEEYINNTFLVMVTQKGTIKKTTLEAYSRPRANGINAINVREEDTLVSASLTSGNDEIMIATKYGKAIRFPQEKLRPIGRNASGVRGITLGDEKDEVIGMVIISDSENDTILVVSEQGYGKRTHADAYRITNRGGKGVITLNITDKTGNLIAIQKVTDDNDLMIINKSGVAIRMSVEQLRVMSRNTQGVKLINLKKNDEIAAITKIEKEEGVDEEEYDENGNSIERDSIQDAVENNENVIDLTDTVNDFTESDEEDNP</sequence>
<comment type="function">
    <text evidence="9">A type II topoisomerase that negatively supercoils closed circular double-stranded (ds) DNA in an ATP-dependent manner to modulate DNA topology and maintain chromosomes in an underwound state. Negative supercoiling favors strand separation, and DNA replication, transcription, recombination and repair, all of which involve strand separation. Also able to catalyze the interconversion of other topological isomers of dsDNA rings, including catenanes and knotted rings. Type II topoisomerases break and join 2 DNA strands simultaneously in an ATP-dependent manner.</text>
</comment>
<dbReference type="NCBIfam" id="NF004043">
    <property type="entry name" value="PRK05560.1"/>
    <property type="match status" value="1"/>
</dbReference>
<evidence type="ECO:0000259" key="12">
    <source>
        <dbReference type="PROSITE" id="PS52040"/>
    </source>
</evidence>
<dbReference type="GO" id="GO:0009330">
    <property type="term" value="C:DNA topoisomerase type II (double strand cut, ATP-hydrolyzing) complex"/>
    <property type="evidence" value="ECO:0007669"/>
    <property type="project" value="TreeGrafter"/>
</dbReference>
<comment type="subcellular location">
    <subcellularLocation>
        <location evidence="9">Cytoplasm</location>
    </subcellularLocation>
</comment>
<evidence type="ECO:0000256" key="6">
    <source>
        <dbReference type="ARBA" id="ARBA00023125"/>
    </source>
</evidence>
<dbReference type="InterPro" id="IPR006691">
    <property type="entry name" value="GyrA/parC_rep"/>
</dbReference>
<evidence type="ECO:0000256" key="1">
    <source>
        <dbReference type="ARBA" id="ARBA00000185"/>
    </source>
</evidence>
<organism evidence="13 14">
    <name type="scientific">Apibacter mensalis</name>
    <dbReference type="NCBI Taxonomy" id="1586267"/>
    <lineage>
        <taxon>Bacteria</taxon>
        <taxon>Pseudomonadati</taxon>
        <taxon>Bacteroidota</taxon>
        <taxon>Flavobacteriia</taxon>
        <taxon>Flavobacteriales</taxon>
        <taxon>Weeksellaceae</taxon>
        <taxon>Apibacter</taxon>
    </lineage>
</organism>
<dbReference type="PANTHER" id="PTHR43493:SF5">
    <property type="entry name" value="DNA GYRASE SUBUNIT A, CHLOROPLASTIC_MITOCHONDRIAL"/>
    <property type="match status" value="1"/>
</dbReference>
<keyword evidence="6 9" id="KW-0238">DNA-binding</keyword>
<dbReference type="NCBIfam" id="NF004044">
    <property type="entry name" value="PRK05561.1"/>
    <property type="match status" value="1"/>
</dbReference>
<evidence type="ECO:0000256" key="2">
    <source>
        <dbReference type="ARBA" id="ARBA00008263"/>
    </source>
</evidence>
<feature type="region of interest" description="Disordered" evidence="11">
    <location>
        <begin position="819"/>
        <end position="866"/>
    </location>
</feature>
<evidence type="ECO:0000313" key="14">
    <source>
        <dbReference type="Proteomes" id="UP000182761"/>
    </source>
</evidence>
<dbReference type="InterPro" id="IPR013760">
    <property type="entry name" value="Topo_IIA-like_dom_sf"/>
</dbReference>
<dbReference type="Gene3D" id="3.90.199.10">
    <property type="entry name" value="Topoisomerase II, domain 5"/>
    <property type="match status" value="1"/>
</dbReference>
<dbReference type="CDD" id="cd00187">
    <property type="entry name" value="TOP4c"/>
    <property type="match status" value="1"/>
</dbReference>
<dbReference type="GO" id="GO:0034335">
    <property type="term" value="F:DNA negative supercoiling activity"/>
    <property type="evidence" value="ECO:0007669"/>
    <property type="project" value="UniProtKB-ARBA"/>
</dbReference>
<dbReference type="STRING" id="1586267.GCA_001418685_01712"/>
<keyword evidence="3 9" id="KW-0547">Nucleotide-binding</keyword>
<dbReference type="Gene3D" id="1.10.268.10">
    <property type="entry name" value="Topoisomerase, domain 3"/>
    <property type="match status" value="1"/>
</dbReference>
<comment type="subunit">
    <text evidence="9">Heterotetramer, composed of two GyrA and two GyrB chains. In the heterotetramer, GyrA contains the active site tyrosine that forms a transient covalent intermediate with DNA, while GyrB binds cofactors and catalyzes ATP hydrolysis.</text>
</comment>
<gene>
    <name evidence="9" type="primary">gyrA</name>
    <name evidence="13" type="ORF">Ga0061079_11139</name>
</gene>
<dbReference type="Pfam" id="PF03989">
    <property type="entry name" value="DNA_gyraseA_C"/>
    <property type="match status" value="6"/>
</dbReference>
<dbReference type="PANTHER" id="PTHR43493">
    <property type="entry name" value="DNA GYRASE/TOPOISOMERASE SUBUNIT A"/>
    <property type="match status" value="1"/>
</dbReference>
<proteinExistence type="inferred from homology"/>
<evidence type="ECO:0000256" key="3">
    <source>
        <dbReference type="ARBA" id="ARBA00022741"/>
    </source>
</evidence>
<keyword evidence="9" id="KW-0963">Cytoplasm</keyword>
<keyword evidence="14" id="KW-1185">Reference proteome</keyword>
<evidence type="ECO:0000256" key="4">
    <source>
        <dbReference type="ARBA" id="ARBA00022840"/>
    </source>
</evidence>
<reference evidence="13 14" key="1">
    <citation type="submission" date="2016-01" db="EMBL/GenBank/DDBJ databases">
        <authorList>
            <person name="McClelland M."/>
            <person name="Jain A."/>
            <person name="Saraogi P."/>
            <person name="Mendelson R."/>
            <person name="Westerman R."/>
            <person name="SanMiguel P."/>
            <person name="Csonka L."/>
        </authorList>
    </citation>
    <scope>NUCLEOTIDE SEQUENCE [LARGE SCALE GENOMIC DNA]</scope>
    <source>
        <strain evidence="13 14">R-53146</strain>
    </source>
</reference>
<feature type="domain" description="Topo IIA-type catalytic" evidence="12">
    <location>
        <begin position="34"/>
        <end position="500"/>
    </location>
</feature>
<comment type="subunit">
    <text evidence="8">Heterotetramer composed of ParC and ParE.</text>
</comment>
<dbReference type="GO" id="GO:0006265">
    <property type="term" value="P:DNA topological change"/>
    <property type="evidence" value="ECO:0007669"/>
    <property type="project" value="UniProtKB-UniRule"/>
</dbReference>
<dbReference type="GO" id="GO:0005737">
    <property type="term" value="C:cytoplasm"/>
    <property type="evidence" value="ECO:0007669"/>
    <property type="project" value="UniProtKB-SubCell"/>
</dbReference>
<accession>A0A0X3ARX5</accession>
<keyword evidence="7 9" id="KW-0413">Isomerase</keyword>
<dbReference type="FunFam" id="3.90.199.10:FF:000001">
    <property type="entry name" value="DNA gyrase subunit A"/>
    <property type="match status" value="1"/>
</dbReference>
<dbReference type="OrthoDB" id="9806486at2"/>
<dbReference type="Proteomes" id="UP000182761">
    <property type="component" value="Unassembled WGS sequence"/>
</dbReference>
<feature type="active site" description="O-(5'-phospho-DNA)-tyrosine intermediate" evidence="9 10">
    <location>
        <position position="122"/>
    </location>
</feature>
<dbReference type="SUPFAM" id="SSF56719">
    <property type="entry name" value="Type II DNA topoisomerase"/>
    <property type="match status" value="1"/>
</dbReference>
<dbReference type="GO" id="GO:0003677">
    <property type="term" value="F:DNA binding"/>
    <property type="evidence" value="ECO:0007669"/>
    <property type="project" value="UniProtKB-UniRule"/>
</dbReference>
<dbReference type="SMART" id="SM00434">
    <property type="entry name" value="TOP4c"/>
    <property type="match status" value="1"/>
</dbReference>
<protein>
    <recommendedName>
        <fullName evidence="9">DNA gyrase subunit A</fullName>
        <ecNumber evidence="9">5.6.2.2</ecNumber>
    </recommendedName>
</protein>
<dbReference type="InterPro" id="IPR013758">
    <property type="entry name" value="Topo_IIA_A/C_ab"/>
</dbReference>
<dbReference type="FunFam" id="3.30.1360.40:FF:000002">
    <property type="entry name" value="DNA gyrase subunit A"/>
    <property type="match status" value="1"/>
</dbReference>
<evidence type="ECO:0000256" key="9">
    <source>
        <dbReference type="HAMAP-Rule" id="MF_01897"/>
    </source>
</evidence>
<dbReference type="PROSITE" id="PS52040">
    <property type="entry name" value="TOPO_IIA"/>
    <property type="match status" value="1"/>
</dbReference>
<evidence type="ECO:0000256" key="8">
    <source>
        <dbReference type="ARBA" id="ARBA00063644"/>
    </source>
</evidence>
<evidence type="ECO:0000256" key="7">
    <source>
        <dbReference type="ARBA" id="ARBA00023235"/>
    </source>
</evidence>
<dbReference type="GO" id="GO:0005694">
    <property type="term" value="C:chromosome"/>
    <property type="evidence" value="ECO:0007669"/>
    <property type="project" value="InterPro"/>
</dbReference>
<comment type="similarity">
    <text evidence="2 9">Belongs to the type II topoisomerase GyrA/ParC subunit family.</text>
</comment>
<dbReference type="InterPro" id="IPR005743">
    <property type="entry name" value="GyrA"/>
</dbReference>
<comment type="miscellaneous">
    <text evidence="9">Few gyrases are as efficient as E.coli at forming negative supercoils. Not all organisms have 2 type II topoisomerases; in organisms with a single type II topoisomerase this enzyme also has to decatenate newly replicated chromosomes.</text>
</comment>
<keyword evidence="4 9" id="KW-0067">ATP-binding</keyword>
<dbReference type="EMBL" id="FCOR01000011">
    <property type="protein sequence ID" value="CVK16847.1"/>
    <property type="molecule type" value="Genomic_DNA"/>
</dbReference>
<evidence type="ECO:0000313" key="13">
    <source>
        <dbReference type="EMBL" id="CVK16847.1"/>
    </source>
</evidence>
<dbReference type="SUPFAM" id="SSF101904">
    <property type="entry name" value="GyrA/ParC C-terminal domain-like"/>
    <property type="match status" value="1"/>
</dbReference>
<dbReference type="FunFam" id="2.120.10.90:FF:000005">
    <property type="entry name" value="DNA topoisomerase 4 subunit A"/>
    <property type="match status" value="1"/>
</dbReference>
<dbReference type="GO" id="GO:0006261">
    <property type="term" value="P:DNA-templated DNA replication"/>
    <property type="evidence" value="ECO:0007669"/>
    <property type="project" value="UniProtKB-UniRule"/>
</dbReference>
<comment type="caution">
    <text evidence="9">Lacks conserved residue(s) required for the propagation of feature annotation.</text>
</comment>
<dbReference type="FunFam" id="1.10.268.10:FF:000001">
    <property type="entry name" value="DNA gyrase subunit A"/>
    <property type="match status" value="1"/>
</dbReference>
<dbReference type="InterPro" id="IPR013757">
    <property type="entry name" value="Topo_IIA_A_a_sf"/>
</dbReference>
<feature type="compositionally biased region" description="Polar residues" evidence="11">
    <location>
        <begin position="841"/>
        <end position="857"/>
    </location>
</feature>
<dbReference type="RefSeq" id="WP_055426033.1">
    <property type="nucleotide sequence ID" value="NZ_FCOR01000011.1"/>
</dbReference>
<evidence type="ECO:0000256" key="5">
    <source>
        <dbReference type="ARBA" id="ARBA00023029"/>
    </source>
</evidence>
<keyword evidence="5 9" id="KW-0799">Topoisomerase</keyword>
<name>A0A0X3ARX5_9FLAO</name>
<dbReference type="AlphaFoldDB" id="A0A0X3ARX5"/>
<dbReference type="EC" id="5.6.2.2" evidence="9"/>
<evidence type="ECO:0000256" key="10">
    <source>
        <dbReference type="PROSITE-ProRule" id="PRU01384"/>
    </source>
</evidence>
<comment type="catalytic activity">
    <reaction evidence="1 9 10">
        <text>ATP-dependent breakage, passage and rejoining of double-stranded DNA.</text>
        <dbReference type="EC" id="5.6.2.2"/>
    </reaction>
</comment>
<dbReference type="Gene3D" id="3.30.1360.40">
    <property type="match status" value="1"/>
</dbReference>
<dbReference type="NCBIfam" id="TIGR01063">
    <property type="entry name" value="gyrA"/>
    <property type="match status" value="1"/>
</dbReference>
<dbReference type="InterPro" id="IPR050220">
    <property type="entry name" value="Type_II_DNA_Topoisomerases"/>
</dbReference>
<dbReference type="Gene3D" id="2.120.10.90">
    <property type="entry name" value="DNA gyrase/topoisomerase IV, subunit A, C-terminal"/>
    <property type="match status" value="1"/>
</dbReference>
<dbReference type="InterPro" id="IPR035516">
    <property type="entry name" value="Gyrase/topoIV_suA_C"/>
</dbReference>